<dbReference type="AlphaFoldDB" id="W1XN47"/>
<dbReference type="InterPro" id="IPR009918">
    <property type="entry name" value="DUF1454"/>
</dbReference>
<proteinExistence type="predicted"/>
<protein>
    <recommendedName>
        <fullName evidence="2">DUF1454 family protein</fullName>
    </recommendedName>
</protein>
<organism evidence="1">
    <name type="scientific">human gut metagenome</name>
    <dbReference type="NCBI Taxonomy" id="408170"/>
    <lineage>
        <taxon>unclassified sequences</taxon>
        <taxon>metagenomes</taxon>
        <taxon>organismal metagenomes</taxon>
    </lineage>
</organism>
<gene>
    <name evidence="1" type="ORF">Q604_UNBC13839G0001</name>
</gene>
<dbReference type="Pfam" id="PF07305">
    <property type="entry name" value="DUF1454"/>
    <property type="match status" value="1"/>
</dbReference>
<accession>W1XN47</accession>
<feature type="non-terminal residue" evidence="1">
    <location>
        <position position="1"/>
    </location>
</feature>
<evidence type="ECO:0000313" key="1">
    <source>
        <dbReference type="EMBL" id="ETJ31677.1"/>
    </source>
</evidence>
<reference evidence="1" key="1">
    <citation type="submission" date="2013-12" db="EMBL/GenBank/DDBJ databases">
        <title>A Varibaculum cambriense genome reconstructed from a premature infant gut community with otherwise low bacterial novelty that shifts toward anaerobic metabolism during the third week of life.</title>
        <authorList>
            <person name="Brown C.T."/>
            <person name="Sharon I."/>
            <person name="Thomas B.C."/>
            <person name="Castelle C.J."/>
            <person name="Morowitz M.J."/>
            <person name="Banfield J.F."/>
        </authorList>
    </citation>
    <scope>NUCLEOTIDE SEQUENCE</scope>
</reference>
<dbReference type="EMBL" id="AZMM01013839">
    <property type="protein sequence ID" value="ETJ31677.1"/>
    <property type="molecule type" value="Genomic_DNA"/>
</dbReference>
<name>W1XN47_9ZZZZ</name>
<evidence type="ECO:0008006" key="2">
    <source>
        <dbReference type="Google" id="ProtNLM"/>
    </source>
</evidence>
<comment type="caution">
    <text evidence="1">The sequence shown here is derived from an EMBL/GenBank/DDBJ whole genome shotgun (WGS) entry which is preliminary data.</text>
</comment>
<sequence length="47" mass="5145">AGKNKRYYTETEGALRYVVADNGEKGLTFAVEPIKLALSESLEGLNK</sequence>